<evidence type="ECO:0000313" key="7">
    <source>
        <dbReference type="EMBL" id="ETS80390.1"/>
    </source>
</evidence>
<reference evidence="8" key="1">
    <citation type="journal article" date="2015" name="BMC Genomics">
        <title>Genomic and transcriptomic analysis of the endophytic fungus Pestalotiopsis fici reveals its lifestyle and high potential for synthesis of natural products.</title>
        <authorList>
            <person name="Wang X."/>
            <person name="Zhang X."/>
            <person name="Liu L."/>
            <person name="Xiang M."/>
            <person name="Wang W."/>
            <person name="Sun X."/>
            <person name="Che Y."/>
            <person name="Guo L."/>
            <person name="Liu G."/>
            <person name="Guo L."/>
            <person name="Wang C."/>
            <person name="Yin W.B."/>
            <person name="Stadler M."/>
            <person name="Zhang X."/>
            <person name="Liu X."/>
        </authorList>
    </citation>
    <scope>NUCLEOTIDE SEQUENCE [LARGE SCALE GENOMIC DNA]</scope>
    <source>
        <strain evidence="8">W106-1 / CGMCC3.15140</strain>
    </source>
</reference>
<dbReference type="HOGENOM" id="CLU_000315_2_7_1"/>
<dbReference type="GO" id="GO:0008094">
    <property type="term" value="F:ATP-dependent activity, acting on DNA"/>
    <property type="evidence" value="ECO:0007669"/>
    <property type="project" value="TreeGrafter"/>
</dbReference>
<dbReference type="eggNOG" id="KOG1001">
    <property type="taxonomic scope" value="Eukaryota"/>
</dbReference>
<dbReference type="Proteomes" id="UP000030651">
    <property type="component" value="Unassembled WGS sequence"/>
</dbReference>
<dbReference type="GO" id="GO:0005634">
    <property type="term" value="C:nucleus"/>
    <property type="evidence" value="ECO:0007669"/>
    <property type="project" value="TreeGrafter"/>
</dbReference>
<dbReference type="SUPFAM" id="SSF52540">
    <property type="entry name" value="P-loop containing nucleoside triphosphate hydrolases"/>
    <property type="match status" value="2"/>
</dbReference>
<dbReference type="GO" id="GO:0006281">
    <property type="term" value="P:DNA repair"/>
    <property type="evidence" value="ECO:0007669"/>
    <property type="project" value="TreeGrafter"/>
</dbReference>
<dbReference type="OMA" id="NSVHIME"/>
<proteinExistence type="predicted"/>
<keyword evidence="3" id="KW-0067">ATP-binding</keyword>
<dbReference type="Gene3D" id="3.40.50.300">
    <property type="entry name" value="P-loop containing nucleotide triphosphate hydrolases"/>
    <property type="match status" value="1"/>
</dbReference>
<dbReference type="InterPro" id="IPR050628">
    <property type="entry name" value="SNF2_RAD54_helicase_TF"/>
</dbReference>
<dbReference type="EMBL" id="KI912113">
    <property type="protein sequence ID" value="ETS80390.1"/>
    <property type="molecule type" value="Genomic_DNA"/>
</dbReference>
<evidence type="ECO:0000259" key="6">
    <source>
        <dbReference type="PROSITE" id="PS51194"/>
    </source>
</evidence>
<dbReference type="PROSITE" id="PS51192">
    <property type="entry name" value="HELICASE_ATP_BIND_1"/>
    <property type="match status" value="1"/>
</dbReference>
<dbReference type="PANTHER" id="PTHR45626">
    <property type="entry name" value="TRANSCRIPTION TERMINATION FACTOR 2-RELATED"/>
    <property type="match status" value="1"/>
</dbReference>
<name>W3X2U3_PESFW</name>
<feature type="domain" description="Helicase ATP-binding" evidence="5">
    <location>
        <begin position="484"/>
        <end position="661"/>
    </location>
</feature>
<dbReference type="GO" id="GO:0016787">
    <property type="term" value="F:hydrolase activity"/>
    <property type="evidence" value="ECO:0007669"/>
    <property type="project" value="UniProtKB-KW"/>
</dbReference>
<dbReference type="KEGG" id="pfy:PFICI_07919"/>
<accession>W3X2U3</accession>
<organism evidence="7 8">
    <name type="scientific">Pestalotiopsis fici (strain W106-1 / CGMCC3.15140)</name>
    <dbReference type="NCBI Taxonomy" id="1229662"/>
    <lineage>
        <taxon>Eukaryota</taxon>
        <taxon>Fungi</taxon>
        <taxon>Dikarya</taxon>
        <taxon>Ascomycota</taxon>
        <taxon>Pezizomycotina</taxon>
        <taxon>Sordariomycetes</taxon>
        <taxon>Xylariomycetidae</taxon>
        <taxon>Amphisphaeriales</taxon>
        <taxon>Sporocadaceae</taxon>
        <taxon>Pestalotiopsis</taxon>
    </lineage>
</organism>
<dbReference type="PROSITE" id="PS51194">
    <property type="entry name" value="HELICASE_CTER"/>
    <property type="match status" value="1"/>
</dbReference>
<keyword evidence="2" id="KW-0378">Hydrolase</keyword>
<dbReference type="SMART" id="SM00490">
    <property type="entry name" value="HELICc"/>
    <property type="match status" value="1"/>
</dbReference>
<dbReference type="CDD" id="cd18008">
    <property type="entry name" value="DEXDc_SHPRH-like"/>
    <property type="match status" value="1"/>
</dbReference>
<gene>
    <name evidence="7" type="ORF">PFICI_07919</name>
</gene>
<dbReference type="InterPro" id="IPR049730">
    <property type="entry name" value="SNF2/RAD54-like_C"/>
</dbReference>
<dbReference type="SMART" id="SM00487">
    <property type="entry name" value="DEXDc"/>
    <property type="match status" value="1"/>
</dbReference>
<evidence type="ECO:0000256" key="2">
    <source>
        <dbReference type="ARBA" id="ARBA00022801"/>
    </source>
</evidence>
<protein>
    <recommendedName>
        <fullName evidence="9">Helicase ATP-binding domain-containing protein</fullName>
    </recommendedName>
</protein>
<feature type="domain" description="Helicase C-terminal" evidence="6">
    <location>
        <begin position="869"/>
        <end position="1033"/>
    </location>
</feature>
<sequence>MNRGGDFWNLQPNAGSKRPSPSPGADDRENKKHRTEPHLDAAERVAVNNDWPQEFEDTIMLSEDLPSDDWNVFDYFNGDLPSESDIRLDNGFGNHLDGSLSIEPADASFHGMHGVDHALANDTHSWTPHINHQESTLSLQMSEQLDQSPQELPLGHHAWTRNLAYQVVEDPQSLSNQKDTGEDNVSDMNPGDQPTFEAPEPNQMIMDTSPQQLLIEPTKQISNDSNICYGVVIATPTSSIEQELRPYSVPVNLKSFGSIFLLHDPSSDRNAGILNNSHLINILRQFSLELDATLLVSGTKESKAMSKPATKKSVLARLIPEHSLRIAIYGPRGDKDKIGGLLSDAGFFLQHPFADEIKPGIIYDNPHYLCRPGAGMPELKYLSPDDMGDDSPHNMLGDGLGESRWLRMFDNAAADESAATVVRAHISPRLCSPLMSHQTTALTMMQEKERGYVEEPIFSPLWKQMLQSLSLTIRYRHTVTRSLENRPAPPMGGILADDMGLGKTLSMLALICSSLDYEETLVHGNQNSRYQGTLIVAPMSTLYGWETQISEHIHEGQMRRVIYHGPGRESLANRFEDYDVVITTYETLRAECGSPEKSSPLLSWKWLRVVLDEAHHIRNRAKQAFRSVCALNCRYRWCLTGTPIHNSLDDYGALLSFIRVSPFEQKAKFMSWIVKPLETNDEISIDRLQRLIRTTCLRRTKQKCLSHNDLSLPERSEIVHKVRLHEADQALYNDFKELAKERAAGLGKQSRETTSRKNKEENILSLINWLRLICDHGAQLLPDEVVKMKSKNSASSFSILEAHRFHGGKCSSCEGELDIISGSDSDGLDSLCSNCLNSEGSNGYDTFSNTADKDGSSSPSKARYQPSAKVVALLETLKQQTVTGTNGKPQKSVVFSYWTKMLDLVGLALEKEQLAFQRIDGKTSLRGRQNAMQEFKDNPNCRVMLASLGSAAEGVNFTAASMVHLLEPHWNPTVEAQAVDRVYRIGQTQKVTVIRYIVPNSVETYVQSVQQQKLRIIDKSINMDDATEAREVEKRWESMRQMLE</sequence>
<dbReference type="OrthoDB" id="448448at2759"/>
<keyword evidence="8" id="KW-1185">Reference proteome</keyword>
<dbReference type="AlphaFoldDB" id="W3X2U3"/>
<dbReference type="InterPro" id="IPR038718">
    <property type="entry name" value="SNF2-like_sf"/>
</dbReference>
<dbReference type="InterPro" id="IPR027417">
    <property type="entry name" value="P-loop_NTPase"/>
</dbReference>
<evidence type="ECO:0000256" key="1">
    <source>
        <dbReference type="ARBA" id="ARBA00022741"/>
    </source>
</evidence>
<dbReference type="CDD" id="cd18793">
    <property type="entry name" value="SF2_C_SNF"/>
    <property type="match status" value="1"/>
</dbReference>
<evidence type="ECO:0000259" key="5">
    <source>
        <dbReference type="PROSITE" id="PS51192"/>
    </source>
</evidence>
<feature type="compositionally biased region" description="Basic and acidic residues" evidence="4">
    <location>
        <begin position="25"/>
        <end position="40"/>
    </location>
</feature>
<dbReference type="Gene3D" id="3.40.50.10810">
    <property type="entry name" value="Tandem AAA-ATPase domain"/>
    <property type="match status" value="1"/>
</dbReference>
<dbReference type="Pfam" id="PF00271">
    <property type="entry name" value="Helicase_C"/>
    <property type="match status" value="1"/>
</dbReference>
<evidence type="ECO:0000313" key="8">
    <source>
        <dbReference type="Proteomes" id="UP000030651"/>
    </source>
</evidence>
<dbReference type="GeneID" id="19272932"/>
<dbReference type="InterPro" id="IPR001650">
    <property type="entry name" value="Helicase_C-like"/>
</dbReference>
<evidence type="ECO:0008006" key="9">
    <source>
        <dbReference type="Google" id="ProtNLM"/>
    </source>
</evidence>
<dbReference type="InterPro" id="IPR000330">
    <property type="entry name" value="SNF2_N"/>
</dbReference>
<evidence type="ECO:0000256" key="4">
    <source>
        <dbReference type="SAM" id="MobiDB-lite"/>
    </source>
</evidence>
<dbReference type="InParanoid" id="W3X2U3"/>
<dbReference type="STRING" id="1229662.W3X2U3"/>
<dbReference type="GO" id="GO:0005524">
    <property type="term" value="F:ATP binding"/>
    <property type="evidence" value="ECO:0007669"/>
    <property type="project" value="UniProtKB-KW"/>
</dbReference>
<dbReference type="RefSeq" id="XP_007834691.1">
    <property type="nucleotide sequence ID" value="XM_007836500.1"/>
</dbReference>
<dbReference type="Pfam" id="PF00176">
    <property type="entry name" value="SNF2-rel_dom"/>
    <property type="match status" value="1"/>
</dbReference>
<dbReference type="PANTHER" id="PTHR45626:SF52">
    <property type="entry name" value="SINGLE-STRANDED DNA-DEPENDENT ATPASE (EUROFUNG)"/>
    <property type="match status" value="1"/>
</dbReference>
<evidence type="ECO:0000256" key="3">
    <source>
        <dbReference type="ARBA" id="ARBA00022840"/>
    </source>
</evidence>
<feature type="region of interest" description="Disordered" evidence="4">
    <location>
        <begin position="1"/>
        <end position="40"/>
    </location>
</feature>
<dbReference type="InterPro" id="IPR014001">
    <property type="entry name" value="Helicase_ATP-bd"/>
</dbReference>
<keyword evidence="1" id="KW-0547">Nucleotide-binding</keyword>